<accession>A0AAV7MA67</accession>
<sequence>MQLGLEQCLDKNGDWHCRVSLERGGDVEITCGWHQATSGLEAVKAVRPLTAGAVESSPEASGRPAVPRAGEPATLQCLQHQPQSFLVAQMNAAEWSCIFHPAVRPEVIAFELQLQIVADNPRSVLAYQDKERLSLQQAVYES</sequence>
<organism evidence="1 2">
    <name type="scientific">Pleurodeles waltl</name>
    <name type="common">Iberian ribbed newt</name>
    <dbReference type="NCBI Taxonomy" id="8319"/>
    <lineage>
        <taxon>Eukaryota</taxon>
        <taxon>Metazoa</taxon>
        <taxon>Chordata</taxon>
        <taxon>Craniata</taxon>
        <taxon>Vertebrata</taxon>
        <taxon>Euteleostomi</taxon>
        <taxon>Amphibia</taxon>
        <taxon>Batrachia</taxon>
        <taxon>Caudata</taxon>
        <taxon>Salamandroidea</taxon>
        <taxon>Salamandridae</taxon>
        <taxon>Pleurodelinae</taxon>
        <taxon>Pleurodeles</taxon>
    </lineage>
</organism>
<dbReference type="AlphaFoldDB" id="A0AAV7MA67"/>
<gene>
    <name evidence="1" type="ORF">NDU88_005508</name>
</gene>
<protein>
    <submittedName>
        <fullName evidence="1">Uncharacterized protein</fullName>
    </submittedName>
</protein>
<reference evidence="1" key="1">
    <citation type="journal article" date="2022" name="bioRxiv">
        <title>Sequencing and chromosome-scale assembly of the giantPleurodeles waltlgenome.</title>
        <authorList>
            <person name="Brown T."/>
            <person name="Elewa A."/>
            <person name="Iarovenko S."/>
            <person name="Subramanian E."/>
            <person name="Araus A.J."/>
            <person name="Petzold A."/>
            <person name="Susuki M."/>
            <person name="Suzuki K.-i.T."/>
            <person name="Hayashi T."/>
            <person name="Toyoda A."/>
            <person name="Oliveira C."/>
            <person name="Osipova E."/>
            <person name="Leigh N.D."/>
            <person name="Simon A."/>
            <person name="Yun M.H."/>
        </authorList>
    </citation>
    <scope>NUCLEOTIDE SEQUENCE</scope>
    <source>
        <strain evidence="1">20211129_DDA</strain>
        <tissue evidence="1">Liver</tissue>
    </source>
</reference>
<evidence type="ECO:0000313" key="2">
    <source>
        <dbReference type="Proteomes" id="UP001066276"/>
    </source>
</evidence>
<keyword evidence="2" id="KW-1185">Reference proteome</keyword>
<dbReference type="Proteomes" id="UP001066276">
    <property type="component" value="Chromosome 10"/>
</dbReference>
<proteinExistence type="predicted"/>
<dbReference type="EMBL" id="JANPWB010000014">
    <property type="protein sequence ID" value="KAJ1100422.1"/>
    <property type="molecule type" value="Genomic_DNA"/>
</dbReference>
<name>A0AAV7MA67_PLEWA</name>
<comment type="caution">
    <text evidence="1">The sequence shown here is derived from an EMBL/GenBank/DDBJ whole genome shotgun (WGS) entry which is preliminary data.</text>
</comment>
<evidence type="ECO:0000313" key="1">
    <source>
        <dbReference type="EMBL" id="KAJ1100422.1"/>
    </source>
</evidence>